<dbReference type="KEGG" id="ans:ArsFIN_45480"/>
<reference evidence="3" key="2">
    <citation type="submission" date="2023-04" db="EMBL/GenBank/DDBJ databases">
        <title>Genome dynamics across the evolutionary transition to endosymbiosis.</title>
        <authorList>
            <person name="Siozios S."/>
            <person name="Nadal-Jimenez P."/>
            <person name="Azagi T."/>
            <person name="Sprong H."/>
            <person name="Frost C.L."/>
            <person name="Parratt S.R."/>
            <person name="Taylor G."/>
            <person name="Brettell L."/>
            <person name="Lew K.C."/>
            <person name="Croft L."/>
            <person name="King K.C."/>
            <person name="Brockhurst M.A."/>
            <person name="Hypsa V."/>
            <person name="Novakova E."/>
            <person name="Darby A.C."/>
            <person name="Hurst G.D.D."/>
        </authorList>
    </citation>
    <scope>NUCLEOTIDE SEQUENCE</scope>
    <source>
        <strain evidence="3">ANv_CAN</strain>
        <plasmid evidence="3">paNv_CAN4</plasmid>
    </source>
</reference>
<geneLocation type="plasmid" evidence="3 5">
    <name>paNv_CAN4</name>
</geneLocation>
<evidence type="ECO:0000313" key="1">
    <source>
        <dbReference type="EMBL" id="QBY45937.1"/>
    </source>
</evidence>
<evidence type="ECO:0000313" key="5">
    <source>
        <dbReference type="Proteomes" id="UP001177592"/>
    </source>
</evidence>
<evidence type="ECO:0000313" key="4">
    <source>
        <dbReference type="Proteomes" id="UP000295134"/>
    </source>
</evidence>
<dbReference type="RefSeq" id="WP_135678525.1">
    <property type="nucleotide sequence ID" value="NZ_CP038615.1"/>
</dbReference>
<accession>A0A4P7KZV3</accession>
<protein>
    <submittedName>
        <fullName evidence="1">Uncharacterized protein</fullName>
    </submittedName>
</protein>
<dbReference type="Proteomes" id="UP001177592">
    <property type="component" value="Plasmid paNv_CAN4"/>
</dbReference>
<dbReference type="GeneID" id="39752161"/>
<evidence type="ECO:0000313" key="2">
    <source>
        <dbReference type="EMBL" id="QBY46107.1"/>
    </source>
</evidence>
<gene>
    <name evidence="1" type="ORF">ArsFIN_45480</name>
    <name evidence="2" type="ORF">ArsFIN_47180</name>
    <name evidence="3" type="ORF">QE258_24185</name>
</gene>
<geneLocation type="plasmid" evidence="2">
    <name>pArsFIN4</name>
</geneLocation>
<proteinExistence type="predicted"/>
<dbReference type="EMBL" id="CP038615">
    <property type="protein sequence ID" value="QBY45937.1"/>
    <property type="molecule type" value="Genomic_DNA"/>
</dbReference>
<organism evidence="1 4">
    <name type="scientific">Arsenophonus nasoniae</name>
    <name type="common">son-killer infecting Nasonia vitripennis</name>
    <dbReference type="NCBI Taxonomy" id="638"/>
    <lineage>
        <taxon>Bacteria</taxon>
        <taxon>Pseudomonadati</taxon>
        <taxon>Pseudomonadota</taxon>
        <taxon>Gammaproteobacteria</taxon>
        <taxon>Enterobacterales</taxon>
        <taxon>Morganellaceae</taxon>
        <taxon>Arsenophonus</taxon>
    </lineage>
</organism>
<name>A0A4P7KZV3_9GAMM</name>
<geneLocation type="plasmid" evidence="4">
    <name>parsfin4</name>
</geneLocation>
<evidence type="ECO:0000313" key="3">
    <source>
        <dbReference type="EMBL" id="WGM08509.1"/>
    </source>
</evidence>
<dbReference type="Proteomes" id="UP000295134">
    <property type="component" value="Plasmid pArsFIN3"/>
</dbReference>
<reference evidence="1 4" key="1">
    <citation type="submission" date="2019-03" db="EMBL/GenBank/DDBJ databases">
        <title>Long-read sequencing reveals hyperdense prophage content in a complex bacterial symbiont genome.</title>
        <authorList>
            <person name="Frost C.L."/>
            <person name="Siozios S."/>
            <person name="Nadal-Jimenez P."/>
            <person name="Brockhurst M.A."/>
            <person name="King K.C."/>
            <person name="Darby A.C."/>
            <person name="Hurst G.D.D."/>
        </authorList>
    </citation>
    <scope>NUCLEOTIDE SEQUENCE [LARGE SCALE GENOMIC DNA]</scope>
    <source>
        <strain evidence="1 4">FIN</strain>
        <plasmid evidence="4">parsfin3</plasmid>
        <plasmid evidence="1">pArsFIN3</plasmid>
        <plasmid evidence="4">parsfin4</plasmid>
        <plasmid evidence="2">pArsFIN4</plasmid>
    </source>
</reference>
<dbReference type="AlphaFoldDB" id="A0A4P7KZV3"/>
<dbReference type="EMBL" id="CP038616">
    <property type="protein sequence ID" value="QBY46107.1"/>
    <property type="molecule type" value="Genomic_DNA"/>
</dbReference>
<keyword evidence="5" id="KW-1185">Reference proteome</keyword>
<sequence>MKSEMIKFFLSSGVPCGFVDSEGEFQMNLTMSDLLHSMIFSAELKTLIEKVHAEKLPFSLMCNLPANFKKAPTIWQFHFLPLFGHFFCQFRVTVISVTSGYLPLPRPFARVARSLGCGERWALILEKIFWFF</sequence>
<dbReference type="Proteomes" id="UP000295134">
    <property type="component" value="Plasmid pArsFIN4"/>
</dbReference>
<dbReference type="KEGG" id="ans:ArsFIN_47180"/>
<keyword evidence="1" id="KW-0614">Plasmid</keyword>
<geneLocation type="plasmid" evidence="4">
    <name>parsfin3</name>
</geneLocation>
<geneLocation type="plasmid" evidence="1">
    <name>pArsFIN3</name>
</geneLocation>
<dbReference type="EMBL" id="CP123527">
    <property type="protein sequence ID" value="WGM08509.1"/>
    <property type="molecule type" value="Genomic_DNA"/>
</dbReference>